<evidence type="ECO:0000259" key="1">
    <source>
        <dbReference type="PROSITE" id="PS51819"/>
    </source>
</evidence>
<organism evidence="2 3">
    <name type="scientific">Candidatus Litorirhabdus singularis</name>
    <dbReference type="NCBI Taxonomy" id="2518993"/>
    <lineage>
        <taxon>Bacteria</taxon>
        <taxon>Pseudomonadati</taxon>
        <taxon>Pseudomonadota</taxon>
        <taxon>Gammaproteobacteria</taxon>
        <taxon>Cellvibrionales</taxon>
        <taxon>Halieaceae</taxon>
        <taxon>Candidatus Litorirhabdus</taxon>
    </lineage>
</organism>
<feature type="domain" description="VOC" evidence="1">
    <location>
        <begin position="1"/>
        <end position="131"/>
    </location>
</feature>
<keyword evidence="3" id="KW-1185">Reference proteome</keyword>
<name>A0ABT3TLM3_9GAMM</name>
<gene>
    <name evidence="2" type="ORF">EYC98_20000</name>
</gene>
<reference evidence="2" key="1">
    <citation type="submission" date="2019-02" db="EMBL/GenBank/DDBJ databases">
        <authorList>
            <person name="Li S.-H."/>
        </authorList>
    </citation>
    <scope>NUCLEOTIDE SEQUENCE</scope>
    <source>
        <strain evidence="2">IMCC14734</strain>
    </source>
</reference>
<dbReference type="EMBL" id="SHNN01000005">
    <property type="protein sequence ID" value="MCX2983151.1"/>
    <property type="molecule type" value="Genomic_DNA"/>
</dbReference>
<protein>
    <submittedName>
        <fullName evidence="2">VOC family protein</fullName>
    </submittedName>
</protein>
<proteinExistence type="predicted"/>
<evidence type="ECO:0000313" key="2">
    <source>
        <dbReference type="EMBL" id="MCX2983151.1"/>
    </source>
</evidence>
<dbReference type="PANTHER" id="PTHR35006">
    <property type="entry name" value="GLYOXALASE FAMILY PROTEIN (AFU_ORTHOLOGUE AFUA_5G14830)"/>
    <property type="match status" value="1"/>
</dbReference>
<sequence>MIDHVSVGVIDLHKAAEFYRAVFAPLGVSQVIEKPGSIGFGKKYPEFWINERSSLAVPGSDNGTHVCLRAASKEVVIEFYNIAMANGASSSGEPGYREEYRAPDYRDATHPGYYAAFIRDPYENHVEVVTFVTQ</sequence>
<dbReference type="Proteomes" id="UP001143362">
    <property type="component" value="Unassembled WGS sequence"/>
</dbReference>
<dbReference type="SUPFAM" id="SSF54593">
    <property type="entry name" value="Glyoxalase/Bleomycin resistance protein/Dihydroxybiphenyl dioxygenase"/>
    <property type="match status" value="1"/>
</dbReference>
<accession>A0ABT3TLM3</accession>
<dbReference type="InterPro" id="IPR029068">
    <property type="entry name" value="Glyas_Bleomycin-R_OHBP_Dase"/>
</dbReference>
<evidence type="ECO:0000313" key="3">
    <source>
        <dbReference type="Proteomes" id="UP001143362"/>
    </source>
</evidence>
<dbReference type="PANTHER" id="PTHR35006:SF4">
    <property type="entry name" value="BLR7706 PROTEIN"/>
    <property type="match status" value="1"/>
</dbReference>
<dbReference type="InterPro" id="IPR037523">
    <property type="entry name" value="VOC_core"/>
</dbReference>
<comment type="caution">
    <text evidence="2">The sequence shown here is derived from an EMBL/GenBank/DDBJ whole genome shotgun (WGS) entry which is preliminary data.</text>
</comment>
<dbReference type="RefSeq" id="WP_279247180.1">
    <property type="nucleotide sequence ID" value="NZ_SHNN01000005.1"/>
</dbReference>
<dbReference type="Gene3D" id="3.10.180.10">
    <property type="entry name" value="2,3-Dihydroxybiphenyl 1,2-Dioxygenase, domain 1"/>
    <property type="match status" value="1"/>
</dbReference>
<dbReference type="CDD" id="cd07262">
    <property type="entry name" value="VOC_like"/>
    <property type="match status" value="1"/>
</dbReference>
<dbReference type="PROSITE" id="PS51819">
    <property type="entry name" value="VOC"/>
    <property type="match status" value="1"/>
</dbReference>